<organism evidence="5 6">
    <name type="scientific">Ramalina farinacea</name>
    <dbReference type="NCBI Taxonomy" id="258253"/>
    <lineage>
        <taxon>Eukaryota</taxon>
        <taxon>Fungi</taxon>
        <taxon>Dikarya</taxon>
        <taxon>Ascomycota</taxon>
        <taxon>Pezizomycotina</taxon>
        <taxon>Lecanoromycetes</taxon>
        <taxon>OSLEUM clade</taxon>
        <taxon>Lecanoromycetidae</taxon>
        <taxon>Lecanorales</taxon>
        <taxon>Lecanorineae</taxon>
        <taxon>Ramalinaceae</taxon>
        <taxon>Ramalina</taxon>
    </lineage>
</organism>
<name>A0AA43TRS0_9LECA</name>
<dbReference type="EMBL" id="JAPUFD010000001">
    <property type="protein sequence ID" value="MDI1485264.1"/>
    <property type="molecule type" value="Genomic_DNA"/>
</dbReference>
<reference evidence="5" key="1">
    <citation type="journal article" date="2023" name="Genome Biol. Evol.">
        <title>First Whole Genome Sequence and Flow Cytometry Genome Size Data for the Lichen-Forming Fungus Ramalina farinacea (Ascomycota).</title>
        <authorList>
            <person name="Llewellyn T."/>
            <person name="Mian S."/>
            <person name="Hill R."/>
            <person name="Leitch I.J."/>
            <person name="Gaya E."/>
        </authorList>
    </citation>
    <scope>NUCLEOTIDE SEQUENCE</scope>
    <source>
        <strain evidence="5">LIQ254RAFAR</strain>
    </source>
</reference>
<keyword evidence="4" id="KW-1133">Transmembrane helix</keyword>
<dbReference type="InterPro" id="IPR015915">
    <property type="entry name" value="Kelch-typ_b-propeller"/>
</dbReference>
<dbReference type="Gene3D" id="2.120.10.80">
    <property type="entry name" value="Kelch-type beta propeller"/>
    <property type="match status" value="2"/>
</dbReference>
<dbReference type="Pfam" id="PF24681">
    <property type="entry name" value="Kelch_KLHDC2_KLHL20_DRC7"/>
    <property type="match status" value="1"/>
</dbReference>
<keyword evidence="4" id="KW-0472">Membrane</keyword>
<protein>
    <recommendedName>
        <fullName evidence="7">Kelch repeat-containing protein</fullName>
    </recommendedName>
</protein>
<evidence type="ECO:0000256" key="4">
    <source>
        <dbReference type="SAM" id="Phobius"/>
    </source>
</evidence>
<feature type="region of interest" description="Disordered" evidence="3">
    <location>
        <begin position="38"/>
        <end position="61"/>
    </location>
</feature>
<keyword evidence="6" id="KW-1185">Reference proteome</keyword>
<feature type="compositionally biased region" description="Polar residues" evidence="3">
    <location>
        <begin position="46"/>
        <end position="55"/>
    </location>
</feature>
<dbReference type="PANTHER" id="PTHR46228">
    <property type="entry name" value="KELCH DOMAIN-CONTAINING PROTEIN"/>
    <property type="match status" value="1"/>
</dbReference>
<evidence type="ECO:0000313" key="5">
    <source>
        <dbReference type="EMBL" id="MDI1485264.1"/>
    </source>
</evidence>
<sequence>MHCKRRRSLFRELDLDTLISREELEERTSSYTGVEHLEQAHHHQNPSRSTPTSCQDDGDTAQESYRGALHHSRLPIRLLLLACTLLVTISLTFETSFSRASGSATFGANARVIQKTGLQRRDLVDGSLILPRADTDTDVCTRWSQQSALVNGTIFLYGGHATTQQGQTSNTWTNDFWTIDVTKSWDISAPVVSGLPQPSGPPSVSNGYLWNSYDSLYLYGGEFSDDPVAQPTEFSLWEYDIKGASWTEHQNPQTSQGNNSDPANQPVQRAAEGAGVSVPSLGRGLYFAGHLDEHTTSGWSNQIYRTYLKSLVEYTFPGYSNDGVQSLGGSQTAGSDGVWRNITQGGIQDSNQFPNRADSALVYVPGYGPKGILVSMGGGTNVSFTQMNIIDVFDIATSSWYKQSTAGSYPTLRVNPCAVAASAPDGSSTNIYMYGGQNLVPYKNQTQFSDMWILTIPSFTWIEVDTTGQSVPPARVGHTCNIYDGQIVVVGGYNTELAGGCDSGYYVFSATNLTWQNNFNALTGADAPNNTQNQQPVQASDPAALGGSYGYSVPDAVQKVIGGKEYGGATITAPAQSATAGPLATGKPVTYTVTGANGATITETSTAGNSSSSGNSGPNIGAIVAGVVAGCFAVLAAYLGFCAWVYRRQLRLYKNHVAMTQRAAAANGEKTSFLTSTQGSSMTRTKTSGEGSSGVTATPGSGAYEPIPPMPSAPVGGNSTANSSSENLPGEPSFFGVVLNPRRSLRVVNRD</sequence>
<evidence type="ECO:0000313" key="6">
    <source>
        <dbReference type="Proteomes" id="UP001161017"/>
    </source>
</evidence>
<feature type="compositionally biased region" description="Polar residues" evidence="3">
    <location>
        <begin position="717"/>
        <end position="727"/>
    </location>
</feature>
<gene>
    <name evidence="5" type="ORF">OHK93_000401</name>
</gene>
<feature type="region of interest" description="Disordered" evidence="3">
    <location>
        <begin position="248"/>
        <end position="275"/>
    </location>
</feature>
<keyword evidence="2" id="KW-0677">Repeat</keyword>
<dbReference type="PANTHER" id="PTHR46228:SF2">
    <property type="entry name" value="KELCH REPEAT PROTEIN (AFU_ORTHOLOGUE AFUA_4G14350)"/>
    <property type="match status" value="1"/>
</dbReference>
<evidence type="ECO:0000256" key="3">
    <source>
        <dbReference type="SAM" id="MobiDB-lite"/>
    </source>
</evidence>
<dbReference type="AlphaFoldDB" id="A0AA43TRS0"/>
<feature type="compositionally biased region" description="Polar residues" evidence="3">
    <location>
        <begin position="248"/>
        <end position="267"/>
    </location>
</feature>
<feature type="region of interest" description="Disordered" evidence="3">
    <location>
        <begin position="670"/>
        <end position="735"/>
    </location>
</feature>
<proteinExistence type="predicted"/>
<evidence type="ECO:0000256" key="2">
    <source>
        <dbReference type="ARBA" id="ARBA00022737"/>
    </source>
</evidence>
<dbReference type="SUPFAM" id="SSF117281">
    <property type="entry name" value="Kelch motif"/>
    <property type="match status" value="1"/>
</dbReference>
<comment type="caution">
    <text evidence="5">The sequence shown here is derived from an EMBL/GenBank/DDBJ whole genome shotgun (WGS) entry which is preliminary data.</text>
</comment>
<accession>A0AA43TRS0</accession>
<keyword evidence="4" id="KW-0812">Transmembrane</keyword>
<feature type="transmembrane region" description="Helical" evidence="4">
    <location>
        <begin position="620"/>
        <end position="646"/>
    </location>
</feature>
<evidence type="ECO:0000256" key="1">
    <source>
        <dbReference type="ARBA" id="ARBA00022441"/>
    </source>
</evidence>
<dbReference type="Proteomes" id="UP001161017">
    <property type="component" value="Unassembled WGS sequence"/>
</dbReference>
<feature type="compositionally biased region" description="Polar residues" evidence="3">
    <location>
        <begin position="670"/>
        <end position="699"/>
    </location>
</feature>
<evidence type="ECO:0008006" key="7">
    <source>
        <dbReference type="Google" id="ProtNLM"/>
    </source>
</evidence>
<keyword evidence="1" id="KW-0880">Kelch repeat</keyword>